<evidence type="ECO:0008006" key="4">
    <source>
        <dbReference type="Google" id="ProtNLM"/>
    </source>
</evidence>
<evidence type="ECO:0000313" key="3">
    <source>
        <dbReference type="Proteomes" id="UP000298138"/>
    </source>
</evidence>
<dbReference type="InParanoid" id="A0A4S2N4J8"/>
<dbReference type="PANTHER" id="PTHR14303">
    <property type="entry name" value="DNA POLYMERASE DELTA SUBUNIT 4"/>
    <property type="match status" value="1"/>
</dbReference>
<proteinExistence type="predicted"/>
<dbReference type="OrthoDB" id="337486at2759"/>
<protein>
    <recommendedName>
        <fullName evidence="4">DNA polymerase delta subunit 4</fullName>
    </recommendedName>
</protein>
<dbReference type="GO" id="GO:0006261">
    <property type="term" value="P:DNA-templated DNA replication"/>
    <property type="evidence" value="ECO:0007669"/>
    <property type="project" value="TreeGrafter"/>
</dbReference>
<evidence type="ECO:0000313" key="2">
    <source>
        <dbReference type="EMBL" id="TGZ84111.1"/>
    </source>
</evidence>
<dbReference type="Proteomes" id="UP000298138">
    <property type="component" value="Unassembled WGS sequence"/>
</dbReference>
<gene>
    <name evidence="2" type="ORF">EX30DRAFT_338674</name>
</gene>
<keyword evidence="3" id="KW-1185">Reference proteome</keyword>
<organism evidence="2 3">
    <name type="scientific">Ascodesmis nigricans</name>
    <dbReference type="NCBI Taxonomy" id="341454"/>
    <lineage>
        <taxon>Eukaryota</taxon>
        <taxon>Fungi</taxon>
        <taxon>Dikarya</taxon>
        <taxon>Ascomycota</taxon>
        <taxon>Pezizomycotina</taxon>
        <taxon>Pezizomycetes</taxon>
        <taxon>Pezizales</taxon>
        <taxon>Ascodesmidaceae</taxon>
        <taxon>Ascodesmis</taxon>
    </lineage>
</organism>
<feature type="compositionally biased region" description="Polar residues" evidence="1">
    <location>
        <begin position="1"/>
        <end position="34"/>
    </location>
</feature>
<dbReference type="STRING" id="341454.A0A4S2N4J8"/>
<sequence length="229" mass="25322">MPPRKTTITASSRPRTRQSTLSFGTKSTRISKPSFTLPATKDGLKPPSKSTTRSRSISPATKAIRKIPISSETANNGSDVEGEVNVELPGVKTGGVDVVQPLDSELAVEVTENLSEDELKARAVMRMELVKYHEEILAARRCKPLHQEDLTLEEKILRHFDMSSQYGSCIGIARLDRWKRAQRLGLNPPIEVLAVALMMEDASGGEDKTRDTRIAYIDDFLSTRSVTVE</sequence>
<dbReference type="AlphaFoldDB" id="A0A4S2N4J8"/>
<dbReference type="GO" id="GO:0043625">
    <property type="term" value="C:delta DNA polymerase complex"/>
    <property type="evidence" value="ECO:0007669"/>
    <property type="project" value="TreeGrafter"/>
</dbReference>
<evidence type="ECO:0000256" key="1">
    <source>
        <dbReference type="SAM" id="MobiDB-lite"/>
    </source>
</evidence>
<dbReference type="GO" id="GO:0000731">
    <property type="term" value="P:DNA synthesis involved in DNA repair"/>
    <property type="evidence" value="ECO:0007669"/>
    <property type="project" value="InterPro"/>
</dbReference>
<name>A0A4S2N4J8_9PEZI</name>
<dbReference type="PANTHER" id="PTHR14303:SF0">
    <property type="entry name" value="DNA POLYMERASE DELTA SUBUNIT 4"/>
    <property type="match status" value="1"/>
</dbReference>
<feature type="compositionally biased region" description="Polar residues" evidence="1">
    <location>
        <begin position="48"/>
        <end position="59"/>
    </location>
</feature>
<reference evidence="2 3" key="1">
    <citation type="submission" date="2019-04" db="EMBL/GenBank/DDBJ databases">
        <title>Comparative genomics and transcriptomics to analyze fruiting body development in filamentous ascomycetes.</title>
        <authorList>
            <consortium name="DOE Joint Genome Institute"/>
            <person name="Lutkenhaus R."/>
            <person name="Traeger S."/>
            <person name="Breuer J."/>
            <person name="Kuo A."/>
            <person name="Lipzen A."/>
            <person name="Pangilinan J."/>
            <person name="Dilworth D."/>
            <person name="Sandor L."/>
            <person name="Poggeler S."/>
            <person name="Barry K."/>
            <person name="Grigoriev I.V."/>
            <person name="Nowrousian M."/>
        </authorList>
    </citation>
    <scope>NUCLEOTIDE SEQUENCE [LARGE SCALE GENOMIC DNA]</scope>
    <source>
        <strain evidence="2 3">CBS 389.68</strain>
    </source>
</reference>
<feature type="region of interest" description="Disordered" evidence="1">
    <location>
        <begin position="1"/>
        <end position="60"/>
    </location>
</feature>
<dbReference type="Pfam" id="PF04081">
    <property type="entry name" value="DNA_pol_delta_4"/>
    <property type="match status" value="1"/>
</dbReference>
<dbReference type="EMBL" id="ML220113">
    <property type="protein sequence ID" value="TGZ84111.1"/>
    <property type="molecule type" value="Genomic_DNA"/>
</dbReference>
<accession>A0A4S2N4J8</accession>
<dbReference type="InterPro" id="IPR007218">
    <property type="entry name" value="DNA_pol_delta_4"/>
</dbReference>
<dbReference type="GO" id="GO:0003887">
    <property type="term" value="F:DNA-directed DNA polymerase activity"/>
    <property type="evidence" value="ECO:0007669"/>
    <property type="project" value="TreeGrafter"/>
</dbReference>